<sequence length="451" mass="51784">MKVIAELLRKLYDQKVALLNGHKSKQSTLMGSMYEGLTIELLEKIDLSRYGLKVVSGVITSGDEESQQIDCMVVVGEGEPFHCTSQFSYPIEQVLAVFEVKKTLYGKSLSKAYGQLEEVFQLAKRDYERRQAQGTLEFSTRKVAHEYLNLFREWPCHYEESAKLAFNKRVVYHSLVRDMLTPLRIAIGYNGYKTEKGLRNAFYNLYHGNEEVEGYGVINMPNLMISEGYSVIKLNGMPYKGVWNEEFEEWCWLGSTSADPMVLILELLYDRVELARNIKLDRGDDQSEEPWFPLMISKPIARDGAVSGWIHKYNNAPIPKADPQQRTWAPFMISTIEKEFLRLLVQQGPQFIGSDKLITFMEEHGIDDIRESMRTLFTARIVLDVDGGFSICAGYWTLAKVRGEFYCGDNSGHRFEKWLSKHTVPMRYPLKMIKVSPKDFGPNTLGPLNRI</sequence>
<organism evidence="2 3">
    <name type="scientific">Pseudomonas corrugata</name>
    <dbReference type="NCBI Taxonomy" id="47879"/>
    <lineage>
        <taxon>Bacteria</taxon>
        <taxon>Pseudomonadati</taxon>
        <taxon>Pseudomonadota</taxon>
        <taxon>Gammaproteobacteria</taxon>
        <taxon>Pseudomonadales</taxon>
        <taxon>Pseudomonadaceae</taxon>
        <taxon>Pseudomonas</taxon>
    </lineage>
</organism>
<gene>
    <name evidence="2" type="ORF">C4C32_01180</name>
</gene>
<dbReference type="Proteomes" id="UP000663914">
    <property type="component" value="Chromosome"/>
</dbReference>
<name>A0A8B6URM7_9PSED</name>
<accession>A0A8B6URM7</accession>
<protein>
    <recommendedName>
        <fullName evidence="1">DUF6602 domain-containing protein</fullName>
    </recommendedName>
</protein>
<feature type="domain" description="DUF6602" evidence="1">
    <location>
        <begin position="23"/>
        <end position="120"/>
    </location>
</feature>
<dbReference type="Pfam" id="PF20247">
    <property type="entry name" value="DUF6602"/>
    <property type="match status" value="1"/>
</dbReference>
<reference evidence="2" key="1">
    <citation type="book" date="2019" name="MICROBIAL BIOTECHNOLOGY" publisher="Unknown Publisher">
        <title>Optimization of recombineering for directed mutagenesis of bacteria Pseudomonas corrugata 3'.</title>
        <authorList>
            <person name="Buinitskaja S.V."/>
            <person name="Pilipenok N."/>
            <person name="Valentovich L.N."/>
        </authorList>
    </citation>
    <scope>NUCLEOTIDE SEQUENCE</scope>
    <source>
        <strain evidence="2">3prime</strain>
    </source>
</reference>
<evidence type="ECO:0000313" key="2">
    <source>
        <dbReference type="EMBL" id="QTH14554.1"/>
    </source>
</evidence>
<dbReference type="RefSeq" id="WP_208555147.1">
    <property type="nucleotide sequence ID" value="NZ_CP072011.1"/>
</dbReference>
<dbReference type="EMBL" id="CP072011">
    <property type="protein sequence ID" value="QTH14554.1"/>
    <property type="molecule type" value="Genomic_DNA"/>
</dbReference>
<evidence type="ECO:0000313" key="3">
    <source>
        <dbReference type="Proteomes" id="UP000663914"/>
    </source>
</evidence>
<dbReference type="InterPro" id="IPR046537">
    <property type="entry name" value="DUF6602"/>
</dbReference>
<evidence type="ECO:0000259" key="1">
    <source>
        <dbReference type="Pfam" id="PF20247"/>
    </source>
</evidence>
<reference evidence="2" key="2">
    <citation type="submission" date="2021-03" db="EMBL/GenBank/DDBJ databases">
        <authorList>
            <person name="Valentovich L.N."/>
            <person name="Akhremchuk A.E."/>
            <person name="Miamin V.E."/>
        </authorList>
    </citation>
    <scope>NUCLEOTIDE SEQUENCE</scope>
    <source>
        <strain evidence="2">3prime</strain>
    </source>
</reference>
<dbReference type="AlphaFoldDB" id="A0A8B6URM7"/>
<proteinExistence type="predicted"/>